<evidence type="ECO:0000313" key="1">
    <source>
        <dbReference type="EMBL" id="MDP9825217.1"/>
    </source>
</evidence>
<proteinExistence type="predicted"/>
<reference evidence="1 2" key="1">
    <citation type="submission" date="2023-07" db="EMBL/GenBank/DDBJ databases">
        <title>Sequencing the genomes of 1000 actinobacteria strains.</title>
        <authorList>
            <person name="Klenk H.-P."/>
        </authorList>
    </citation>
    <scope>NUCLEOTIDE SEQUENCE [LARGE SCALE GENOMIC DNA]</scope>
    <source>
        <strain evidence="1 2">DSM 44388</strain>
    </source>
</reference>
<dbReference type="EMBL" id="JAUSQZ010000001">
    <property type="protein sequence ID" value="MDP9825217.1"/>
    <property type="molecule type" value="Genomic_DNA"/>
</dbReference>
<evidence type="ECO:0000313" key="2">
    <source>
        <dbReference type="Proteomes" id="UP001235712"/>
    </source>
</evidence>
<gene>
    <name evidence="1" type="ORF">J2S57_000966</name>
</gene>
<organism evidence="1 2">
    <name type="scientific">Kineosporia succinea</name>
    <dbReference type="NCBI Taxonomy" id="84632"/>
    <lineage>
        <taxon>Bacteria</taxon>
        <taxon>Bacillati</taxon>
        <taxon>Actinomycetota</taxon>
        <taxon>Actinomycetes</taxon>
        <taxon>Kineosporiales</taxon>
        <taxon>Kineosporiaceae</taxon>
        <taxon>Kineosporia</taxon>
    </lineage>
</organism>
<dbReference type="Proteomes" id="UP001235712">
    <property type="component" value="Unassembled WGS sequence"/>
</dbReference>
<protein>
    <submittedName>
        <fullName evidence="1">Uncharacterized protein</fullName>
    </submittedName>
</protein>
<keyword evidence="2" id="KW-1185">Reference proteome</keyword>
<accession>A0ABT9NXS4</accession>
<dbReference type="RefSeq" id="WP_307238775.1">
    <property type="nucleotide sequence ID" value="NZ_JAUSQZ010000001.1"/>
</dbReference>
<comment type="caution">
    <text evidence="1">The sequence shown here is derived from an EMBL/GenBank/DDBJ whole genome shotgun (WGS) entry which is preliminary data.</text>
</comment>
<sequence length="42" mass="4406">MAAGDAHGEDGADYVIEFAGAMDASGSIEISKDLFDFSLRKP</sequence>
<name>A0ABT9NXS4_9ACTN</name>